<dbReference type="AlphaFoldDB" id="A0A0F9JWL0"/>
<organism evidence="2">
    <name type="scientific">marine sediment metagenome</name>
    <dbReference type="NCBI Taxonomy" id="412755"/>
    <lineage>
        <taxon>unclassified sequences</taxon>
        <taxon>metagenomes</taxon>
        <taxon>ecological metagenomes</taxon>
    </lineage>
</organism>
<dbReference type="EMBL" id="LAZR01016720">
    <property type="protein sequence ID" value="KKM03278.1"/>
    <property type="molecule type" value="Genomic_DNA"/>
</dbReference>
<comment type="caution">
    <text evidence="2">The sequence shown here is derived from an EMBL/GenBank/DDBJ whole genome shotgun (WGS) entry which is preliminary data.</text>
</comment>
<name>A0A0F9JWL0_9ZZZZ</name>
<dbReference type="InterPro" id="IPR008979">
    <property type="entry name" value="Galactose-bd-like_sf"/>
</dbReference>
<reference evidence="2" key="1">
    <citation type="journal article" date="2015" name="Nature">
        <title>Complex archaea that bridge the gap between prokaryotes and eukaryotes.</title>
        <authorList>
            <person name="Spang A."/>
            <person name="Saw J.H."/>
            <person name="Jorgensen S.L."/>
            <person name="Zaremba-Niedzwiedzka K."/>
            <person name="Martijn J."/>
            <person name="Lind A.E."/>
            <person name="van Eijk R."/>
            <person name="Schleper C."/>
            <person name="Guy L."/>
            <person name="Ettema T.J."/>
        </authorList>
    </citation>
    <scope>NUCLEOTIDE SEQUENCE</scope>
</reference>
<evidence type="ECO:0000313" key="2">
    <source>
        <dbReference type="EMBL" id="KKM03278.1"/>
    </source>
</evidence>
<accession>A0A0F9JWL0</accession>
<gene>
    <name evidence="2" type="ORF">LCGC14_1776020</name>
</gene>
<dbReference type="SUPFAM" id="SSF49785">
    <property type="entry name" value="Galactose-binding domain-like"/>
    <property type="match status" value="1"/>
</dbReference>
<feature type="non-terminal residue" evidence="2">
    <location>
        <position position="1"/>
    </location>
</feature>
<dbReference type="InterPro" id="IPR024361">
    <property type="entry name" value="BACON"/>
</dbReference>
<dbReference type="Gene3D" id="2.60.120.1060">
    <property type="entry name" value="NPCBM/NEW2 domain"/>
    <property type="match status" value="1"/>
</dbReference>
<proteinExistence type="predicted"/>
<dbReference type="InterPro" id="IPR038637">
    <property type="entry name" value="NPCBM_sf"/>
</dbReference>
<feature type="domain" description="BACON" evidence="1">
    <location>
        <begin position="142"/>
        <end position="201"/>
    </location>
</feature>
<dbReference type="Pfam" id="PF19190">
    <property type="entry name" value="BACON_2"/>
    <property type="match status" value="2"/>
</dbReference>
<sequence length="527" mass="57675">CNGVARIAADYWDNIYFRGCKAWHFLIPGMGVASYVLWPGPAGAESSQRFEILTEGVQEGEARIFLEQALDRSGRLEAGRGALSPELTKKVKDVLFRHNQENFFIPISASGRFIDYFRGWQDRSRRLFGAAAEVARAGGFDVDPEKIEVTIPARGKAHVTVKLRNWTARPRAWKASSQAPWISVARSAGSAVGHEELSLTLDSAGLAAEKPSAGKIVVTDVAAGREFAVEVTATVGKVFEFIPPDADTARRWFKFVFIPHRGRIPFNVAPGSGQTREVSVLNRSAAEISWKAEASVPWIRLAHSAGKAPPQSPIVLRVTASPPDKTSAYHEALLTVSETSGPARIQVPLAVHVIPPYHKPTLPPGPAVPLDAGLYGALLKQYRGVKGAVITGPVELKDPKLMKYIPKAKAFQRCLRGGTPYEAVFDLQGKGFAAFSTHVGFPDRWTGIVGLNFDVGPKTDRLNYEIYVDGELRAQSGFMGPKDPFRLMVVGDLARAKQLRLVARPLRLPGHALHAFWFDPAFYKKTP</sequence>
<evidence type="ECO:0000259" key="1">
    <source>
        <dbReference type="Pfam" id="PF19190"/>
    </source>
</evidence>
<protein>
    <recommendedName>
        <fullName evidence="1">BACON domain-containing protein</fullName>
    </recommendedName>
</protein>
<feature type="domain" description="BACON" evidence="1">
    <location>
        <begin position="273"/>
        <end position="325"/>
    </location>
</feature>